<feature type="compositionally biased region" description="Acidic residues" evidence="3">
    <location>
        <begin position="470"/>
        <end position="479"/>
    </location>
</feature>
<sequence>MECLLHRALIFIASTFPLYLVLFALQNIPFTSSQSPVAVVGPGYATASGKLYIQGGLTIINDLINPLAAETSAFFSLDLTIPWNVTSPPWKSISVGNEFPVANSYQSIAVTPDKTRLVFWGSFSPPRNTSLLVYNIPNNTWSTTPIIPLLKPGQLTAIPLGNYMSSVIDPASTEKGLGVLYAPSGCSDTTVSYPPVEEGLCQTDLDKKTFAVGYMPGGQVPANVQSYSFVYCSTRKSMMLYGGNGGTNLINPSLYEFNPSTVSWTLLQPQGGAAPGDVSGHCMVETTDGSKMLLFGGMDITGKTSSRLFILNLNNMTWTEGADIGAANARSGHACATNGDSLVVWGGIITANNAAVVVNNIPLVYNIPNNTWVQNFLVSKAPPSPTSASLAPTSTPTNTITQPPPPEEKSSNVGAIAGGAVGCVAAITAFGFLVYTYRKNRRDSDDRSSQMKRSEKDNSSRFGRRNNRNDDDEEDDTDPYSDYLGSRAIQLQNASTQHTVDPYFASSLHFSQQFQPSSSAMSPPLHQHLPPQPEMQARNTPLSYGGSPADMNLGTMNPSGVSSGELDSLRFSGISSSPPPPFAFPPQPSSVSLSLSGSPQREEGFVNFIPTDSHEQPIYYDKGKNAFSTGSPQASFPNLSVGQSTYYDGRNSVLSGSFKSPDALLTSTPYSTSPQYIPIGSDGQGLRADYRSPQQLGPAIETSPAAWMAATSARNSIGNPHRVVSHVSDVSGPVTSRGSYYPPPPGHQSPAPAESDLMQKKLKLMKAQHELDLEKMRLEQEAQLQIVQNQLFQSSG</sequence>
<name>A0A9P3LVV5_9FUNG</name>
<feature type="region of interest" description="Disordered" evidence="3">
    <location>
        <begin position="383"/>
        <end position="413"/>
    </location>
</feature>
<evidence type="ECO:0000256" key="1">
    <source>
        <dbReference type="ARBA" id="ARBA00022737"/>
    </source>
</evidence>
<dbReference type="InterPro" id="IPR015915">
    <property type="entry name" value="Kelch-typ_b-propeller"/>
</dbReference>
<reference evidence="5" key="1">
    <citation type="submission" date="2021-11" db="EMBL/GenBank/DDBJ databases">
        <authorList>
            <person name="Herlambang A."/>
            <person name="Guo Y."/>
            <person name="Takashima Y."/>
            <person name="Nishizawa T."/>
        </authorList>
    </citation>
    <scope>NUCLEOTIDE SEQUENCE</scope>
    <source>
        <strain evidence="5">E1425</strain>
    </source>
</reference>
<feature type="transmembrane region" description="Helical" evidence="4">
    <location>
        <begin position="413"/>
        <end position="437"/>
    </location>
</feature>
<dbReference type="InterPro" id="IPR011043">
    <property type="entry name" value="Gal_Oxase/kelch_b-propeller"/>
</dbReference>
<evidence type="ECO:0000313" key="6">
    <source>
        <dbReference type="Proteomes" id="UP000827284"/>
    </source>
</evidence>
<dbReference type="OrthoDB" id="432528at2759"/>
<organism evidence="5 6">
    <name type="scientific">Entomortierella parvispora</name>
    <dbReference type="NCBI Taxonomy" id="205924"/>
    <lineage>
        <taxon>Eukaryota</taxon>
        <taxon>Fungi</taxon>
        <taxon>Fungi incertae sedis</taxon>
        <taxon>Mucoromycota</taxon>
        <taxon>Mortierellomycotina</taxon>
        <taxon>Mortierellomycetes</taxon>
        <taxon>Mortierellales</taxon>
        <taxon>Mortierellaceae</taxon>
        <taxon>Entomortierella</taxon>
    </lineage>
</organism>
<dbReference type="AlphaFoldDB" id="A0A9P3LVV5"/>
<reference evidence="5" key="2">
    <citation type="journal article" date="2022" name="Microbiol. Resour. Announc.">
        <title>Whole-Genome Sequence of Entomortierella parvispora E1425, a Mucoromycotan Fungus Associated with Burkholderiaceae-Related Endosymbiotic Bacteria.</title>
        <authorList>
            <person name="Herlambang A."/>
            <person name="Guo Y."/>
            <person name="Takashima Y."/>
            <person name="Narisawa K."/>
            <person name="Ohta H."/>
            <person name="Nishizawa T."/>
        </authorList>
    </citation>
    <scope>NUCLEOTIDE SEQUENCE</scope>
    <source>
        <strain evidence="5">E1425</strain>
    </source>
</reference>
<keyword evidence="4" id="KW-1133">Transmembrane helix</keyword>
<evidence type="ECO:0000256" key="2">
    <source>
        <dbReference type="ARBA" id="ARBA00023004"/>
    </source>
</evidence>
<accession>A0A9P3LVV5</accession>
<comment type="caution">
    <text evidence="5">The sequence shown here is derived from an EMBL/GenBank/DDBJ whole genome shotgun (WGS) entry which is preliminary data.</text>
</comment>
<keyword evidence="6" id="KW-1185">Reference proteome</keyword>
<feature type="compositionally biased region" description="Basic and acidic residues" evidence="3">
    <location>
        <begin position="442"/>
        <end position="459"/>
    </location>
</feature>
<keyword evidence="2" id="KW-0408">Iron</keyword>
<evidence type="ECO:0000256" key="3">
    <source>
        <dbReference type="SAM" id="MobiDB-lite"/>
    </source>
</evidence>
<dbReference type="SUPFAM" id="SSF50965">
    <property type="entry name" value="Galactose oxidase, central domain"/>
    <property type="match status" value="2"/>
</dbReference>
<feature type="transmembrane region" description="Helical" evidence="4">
    <location>
        <begin position="7"/>
        <end position="25"/>
    </location>
</feature>
<evidence type="ECO:0000256" key="4">
    <source>
        <dbReference type="SAM" id="Phobius"/>
    </source>
</evidence>
<keyword evidence="1" id="KW-0677">Repeat</keyword>
<feature type="region of interest" description="Disordered" evidence="3">
    <location>
        <begin position="441"/>
        <end position="482"/>
    </location>
</feature>
<dbReference type="PANTHER" id="PTHR47435">
    <property type="entry name" value="KELCH REPEAT PROTEIN (AFU_ORTHOLOGUE AFUA_5G12780)"/>
    <property type="match status" value="1"/>
</dbReference>
<gene>
    <name evidence="5" type="ORF">EMPS_04831</name>
</gene>
<dbReference type="Pfam" id="PF24681">
    <property type="entry name" value="Kelch_KLHDC2_KLHL20_DRC7"/>
    <property type="match status" value="1"/>
</dbReference>
<keyword evidence="4" id="KW-0472">Membrane</keyword>
<dbReference type="Proteomes" id="UP000827284">
    <property type="component" value="Unassembled WGS sequence"/>
</dbReference>
<feature type="region of interest" description="Disordered" evidence="3">
    <location>
        <begin position="728"/>
        <end position="753"/>
    </location>
</feature>
<protein>
    <submittedName>
        <fullName evidence="5">Uncharacterized protein</fullName>
    </submittedName>
</protein>
<dbReference type="GO" id="GO:0019760">
    <property type="term" value="P:glucosinolate metabolic process"/>
    <property type="evidence" value="ECO:0007669"/>
    <property type="project" value="UniProtKB-ARBA"/>
</dbReference>
<dbReference type="EMBL" id="BQFW01000007">
    <property type="protein sequence ID" value="GJJ72473.1"/>
    <property type="molecule type" value="Genomic_DNA"/>
</dbReference>
<dbReference type="Gene3D" id="2.120.10.80">
    <property type="entry name" value="Kelch-type beta propeller"/>
    <property type="match status" value="1"/>
</dbReference>
<feature type="compositionally biased region" description="Low complexity" evidence="3">
    <location>
        <begin position="386"/>
        <end position="401"/>
    </location>
</feature>
<evidence type="ECO:0000313" key="5">
    <source>
        <dbReference type="EMBL" id="GJJ72473.1"/>
    </source>
</evidence>
<keyword evidence="4" id="KW-0812">Transmembrane</keyword>
<proteinExistence type="predicted"/>
<dbReference type="PANTHER" id="PTHR47435:SF4">
    <property type="entry name" value="KELCH REPEAT PROTEIN (AFU_ORTHOLOGUE AFUA_5G12780)"/>
    <property type="match status" value="1"/>
</dbReference>